<evidence type="ECO:0000313" key="1">
    <source>
        <dbReference type="EMBL" id="GCC33537.1"/>
    </source>
</evidence>
<dbReference type="EMBL" id="BEZZ01000526">
    <property type="protein sequence ID" value="GCC33537.1"/>
    <property type="molecule type" value="Genomic_DNA"/>
</dbReference>
<name>A0A401ST02_CHIPU</name>
<protein>
    <submittedName>
        <fullName evidence="1">Uncharacterized protein</fullName>
    </submittedName>
</protein>
<organism evidence="1 2">
    <name type="scientific">Chiloscyllium punctatum</name>
    <name type="common">Brownbanded bambooshark</name>
    <name type="synonym">Hemiscyllium punctatum</name>
    <dbReference type="NCBI Taxonomy" id="137246"/>
    <lineage>
        <taxon>Eukaryota</taxon>
        <taxon>Metazoa</taxon>
        <taxon>Chordata</taxon>
        <taxon>Craniata</taxon>
        <taxon>Vertebrata</taxon>
        <taxon>Chondrichthyes</taxon>
        <taxon>Elasmobranchii</taxon>
        <taxon>Galeomorphii</taxon>
        <taxon>Galeoidea</taxon>
        <taxon>Orectolobiformes</taxon>
        <taxon>Hemiscylliidae</taxon>
        <taxon>Chiloscyllium</taxon>
    </lineage>
</organism>
<evidence type="ECO:0000313" key="2">
    <source>
        <dbReference type="Proteomes" id="UP000287033"/>
    </source>
</evidence>
<keyword evidence="2" id="KW-1185">Reference proteome</keyword>
<proteinExistence type="predicted"/>
<dbReference type="Proteomes" id="UP000287033">
    <property type="component" value="Unassembled WGS sequence"/>
</dbReference>
<sequence length="91" mass="9784">MQQLVWALTQRGLEGEVGGNVFGLRSLQDWVRGNGLALRSIGHGCSRGRSCFKTREHRQCCPALRRTDAAGGERRAAAGTGFGYCFAGLTA</sequence>
<reference evidence="1 2" key="1">
    <citation type="journal article" date="2018" name="Nat. Ecol. Evol.">
        <title>Shark genomes provide insights into elasmobranch evolution and the origin of vertebrates.</title>
        <authorList>
            <person name="Hara Y"/>
            <person name="Yamaguchi K"/>
            <person name="Onimaru K"/>
            <person name="Kadota M"/>
            <person name="Koyanagi M"/>
            <person name="Keeley SD"/>
            <person name="Tatsumi K"/>
            <person name="Tanaka K"/>
            <person name="Motone F"/>
            <person name="Kageyama Y"/>
            <person name="Nozu R"/>
            <person name="Adachi N"/>
            <person name="Nishimura O"/>
            <person name="Nakagawa R"/>
            <person name="Tanegashima C"/>
            <person name="Kiyatake I"/>
            <person name="Matsumoto R"/>
            <person name="Murakumo K"/>
            <person name="Nishida K"/>
            <person name="Terakita A"/>
            <person name="Kuratani S"/>
            <person name="Sato K"/>
            <person name="Hyodo S Kuraku.S."/>
        </authorList>
    </citation>
    <scope>NUCLEOTIDE SEQUENCE [LARGE SCALE GENOMIC DNA]</scope>
</reference>
<comment type="caution">
    <text evidence="1">The sequence shown here is derived from an EMBL/GenBank/DDBJ whole genome shotgun (WGS) entry which is preliminary data.</text>
</comment>
<accession>A0A401ST02</accession>
<dbReference type="AlphaFoldDB" id="A0A401ST02"/>
<gene>
    <name evidence="1" type="ORF">chiPu_0012007</name>
</gene>